<sequence>MLGFTFGTTSEAKKKNFVKEDKDMDGNGRDIGNLTQMGRTEYGRKFTDIDEDFFQIKNDGDAYDFSAYACAMEGPIIVGLLPCPNKRKLEDEDYVSEELDNSDSDNSEDEKRSKFEKFRKERFNKNFKFKWGMQFNFLDDFRETIREWTILNGREIAFMKNEGYKRVDQGVDTEASSGGLKLQAGAVFFGDGVRLRGLESTVMLIHGGADGSWRFVSSLSLLRRRSLVQMHKIQLQM</sequence>
<dbReference type="Proteomes" id="UP001157006">
    <property type="component" value="Chromosome 1L"/>
</dbReference>
<accession>A0AAV0YM53</accession>
<gene>
    <name evidence="1" type="ORF">VFH_I248360</name>
</gene>
<evidence type="ECO:0000313" key="1">
    <source>
        <dbReference type="EMBL" id="CAI8586313.1"/>
    </source>
</evidence>
<dbReference type="EMBL" id="OX451736">
    <property type="protein sequence ID" value="CAI8586313.1"/>
    <property type="molecule type" value="Genomic_DNA"/>
</dbReference>
<evidence type="ECO:0000313" key="2">
    <source>
        <dbReference type="Proteomes" id="UP001157006"/>
    </source>
</evidence>
<reference evidence="1 2" key="1">
    <citation type="submission" date="2023-01" db="EMBL/GenBank/DDBJ databases">
        <authorList>
            <person name="Kreplak J."/>
        </authorList>
    </citation>
    <scope>NUCLEOTIDE SEQUENCE [LARGE SCALE GENOMIC DNA]</scope>
</reference>
<keyword evidence="2" id="KW-1185">Reference proteome</keyword>
<dbReference type="AlphaFoldDB" id="A0AAV0YM53"/>
<organism evidence="1 2">
    <name type="scientific">Vicia faba</name>
    <name type="common">Broad bean</name>
    <name type="synonym">Faba vulgaris</name>
    <dbReference type="NCBI Taxonomy" id="3906"/>
    <lineage>
        <taxon>Eukaryota</taxon>
        <taxon>Viridiplantae</taxon>
        <taxon>Streptophyta</taxon>
        <taxon>Embryophyta</taxon>
        <taxon>Tracheophyta</taxon>
        <taxon>Spermatophyta</taxon>
        <taxon>Magnoliopsida</taxon>
        <taxon>eudicotyledons</taxon>
        <taxon>Gunneridae</taxon>
        <taxon>Pentapetalae</taxon>
        <taxon>rosids</taxon>
        <taxon>fabids</taxon>
        <taxon>Fabales</taxon>
        <taxon>Fabaceae</taxon>
        <taxon>Papilionoideae</taxon>
        <taxon>50 kb inversion clade</taxon>
        <taxon>NPAAA clade</taxon>
        <taxon>Hologalegina</taxon>
        <taxon>IRL clade</taxon>
        <taxon>Fabeae</taxon>
        <taxon>Vicia</taxon>
    </lineage>
</organism>
<name>A0AAV0YM53_VICFA</name>
<protein>
    <submittedName>
        <fullName evidence="1">Uncharacterized protein</fullName>
    </submittedName>
</protein>
<proteinExistence type="predicted"/>